<dbReference type="Pfam" id="PF04471">
    <property type="entry name" value="Mrr_cat"/>
    <property type="match status" value="1"/>
</dbReference>
<evidence type="ECO:0000259" key="2">
    <source>
        <dbReference type="Pfam" id="PF04471"/>
    </source>
</evidence>
<protein>
    <recommendedName>
        <fullName evidence="2">Restriction endonuclease type IV Mrr domain-containing protein</fullName>
    </recommendedName>
</protein>
<sequence>MEIKLTDKMAIEILSRFSEQERGQTAAKYIILGDAVINYAQLTTNQQSIQEHFTPITDKLVHQVSSVTTALSHQMELMGKHLEGTIPQTVSTELNKLTPPIEKLNSIATLLNQLHETLSNTISAVSKPAKKGSLSCEVIFESLKTYFRDDSFEYVSSKARFTDIVATPDSFKHRIFIEVKDYTKTVPSDEVQKFWRDLDSQQVSLGCFISLHTDISNVTGDFKIISNGSKIGVFVVSDLMGGQGHLWAYGTARKILEVMLPQAIETNQTEQAAWIANLLNNRLLELKNNVQDFEKIQNDLEKTKDTVEKSLSSVIKKITELRAKLDTTIEMALHDFPHNDN</sequence>
<proteinExistence type="predicted"/>
<feature type="coiled-coil region" evidence="1">
    <location>
        <begin position="276"/>
        <end position="303"/>
    </location>
</feature>
<dbReference type="GO" id="GO:0003677">
    <property type="term" value="F:DNA binding"/>
    <property type="evidence" value="ECO:0007669"/>
    <property type="project" value="InterPro"/>
</dbReference>
<keyword evidence="1" id="KW-0175">Coiled coil</keyword>
<evidence type="ECO:0000256" key="1">
    <source>
        <dbReference type="SAM" id="Coils"/>
    </source>
</evidence>
<gene>
    <name evidence="3" type="ORF">BLE401_05820</name>
</gene>
<dbReference type="AlphaFoldDB" id="A0A2N9YCT2"/>
<keyword evidence="4" id="KW-1185">Reference proteome</keyword>
<dbReference type="EMBL" id="CP018889">
    <property type="protein sequence ID" value="AUI68263.1"/>
    <property type="molecule type" value="Genomic_DNA"/>
</dbReference>
<evidence type="ECO:0000313" key="3">
    <source>
        <dbReference type="EMBL" id="AUI68263.1"/>
    </source>
</evidence>
<dbReference type="InterPro" id="IPR007560">
    <property type="entry name" value="Restrct_endonuc_IV_Mrr"/>
</dbReference>
<dbReference type="KEGG" id="blep:AL038_00250"/>
<accession>A0A2N9YCT2</accession>
<dbReference type="RefSeq" id="WP_062147302.1">
    <property type="nucleotide sequence ID" value="NZ_CP012373.2"/>
</dbReference>
<dbReference type="Proteomes" id="UP000234271">
    <property type="component" value="Chromosome"/>
</dbReference>
<dbReference type="GO" id="GO:0004519">
    <property type="term" value="F:endonuclease activity"/>
    <property type="evidence" value="ECO:0007669"/>
    <property type="project" value="InterPro"/>
</dbReference>
<dbReference type="GO" id="GO:0009307">
    <property type="term" value="P:DNA restriction-modification system"/>
    <property type="evidence" value="ECO:0007669"/>
    <property type="project" value="InterPro"/>
</dbReference>
<evidence type="ECO:0000313" key="4">
    <source>
        <dbReference type="Proteomes" id="UP000234271"/>
    </source>
</evidence>
<organism evidence="3 4">
    <name type="scientific">Beggiatoa leptomitoformis</name>
    <dbReference type="NCBI Taxonomy" id="288004"/>
    <lineage>
        <taxon>Bacteria</taxon>
        <taxon>Pseudomonadati</taxon>
        <taxon>Pseudomonadota</taxon>
        <taxon>Gammaproteobacteria</taxon>
        <taxon>Thiotrichales</taxon>
        <taxon>Thiotrichaceae</taxon>
        <taxon>Beggiatoa</taxon>
    </lineage>
</organism>
<name>A0A2N9YCT2_9GAMM</name>
<feature type="domain" description="Restriction endonuclease type IV Mrr" evidence="2">
    <location>
        <begin position="160"/>
        <end position="212"/>
    </location>
</feature>
<reference evidence="4" key="1">
    <citation type="submission" date="2016-12" db="EMBL/GenBank/DDBJ databases">
        <title>Complete Genome Sequence of Beggiatoa leptomitiformis D-401.</title>
        <authorList>
            <person name="Fomenkov A."/>
            <person name="Vincze T."/>
            <person name="Grabovich M."/>
            <person name="Anton B.P."/>
            <person name="Dubinina G."/>
            <person name="Orlova M."/>
            <person name="Belousova E."/>
            <person name="Roberts R.J."/>
        </authorList>
    </citation>
    <scope>NUCLEOTIDE SEQUENCE [LARGE SCALE GENOMIC DNA]</scope>
    <source>
        <strain evidence="4">D-401</strain>
    </source>
</reference>